<evidence type="ECO:0000313" key="1">
    <source>
        <dbReference type="EMBL" id="PZD79939.1"/>
    </source>
</evidence>
<evidence type="ECO:0008006" key="3">
    <source>
        <dbReference type="Google" id="ProtNLM"/>
    </source>
</evidence>
<proteinExistence type="predicted"/>
<evidence type="ECO:0000313" key="2">
    <source>
        <dbReference type="Proteomes" id="UP000248886"/>
    </source>
</evidence>
<name>A0A2W1K077_ACIFR</name>
<comment type="caution">
    <text evidence="1">The sequence shown here is derived from an EMBL/GenBank/DDBJ whole genome shotgun (WGS) entry which is preliminary data.</text>
</comment>
<sequence>MDGSPQDKIAIGTITEVHGPVATIACNPLPPLGRALSAIVEQEPYLFEVHQQLQLIRTLTTLQTQTHCAVSYARCPGIFA</sequence>
<dbReference type="EMBL" id="QKQP01000012">
    <property type="protein sequence ID" value="PZD79939.1"/>
    <property type="molecule type" value="Genomic_DNA"/>
</dbReference>
<organism evidence="1 2">
    <name type="scientific">Acidithiobacillus ferrooxidans</name>
    <name type="common">Thiobacillus ferrooxidans</name>
    <dbReference type="NCBI Taxonomy" id="920"/>
    <lineage>
        <taxon>Bacteria</taxon>
        <taxon>Pseudomonadati</taxon>
        <taxon>Pseudomonadota</taxon>
        <taxon>Acidithiobacillia</taxon>
        <taxon>Acidithiobacillales</taxon>
        <taxon>Acidithiobacillaceae</taxon>
        <taxon>Acidithiobacillus</taxon>
    </lineage>
</organism>
<protein>
    <recommendedName>
        <fullName evidence="3">ATPase F1/V1/A1 complex alpha/beta subunit N-terminal domain-containing protein</fullName>
    </recommendedName>
</protein>
<dbReference type="Proteomes" id="UP000248886">
    <property type="component" value="Unassembled WGS sequence"/>
</dbReference>
<gene>
    <name evidence="1" type="ORF">DN052_15555</name>
</gene>
<dbReference type="AlphaFoldDB" id="A0A2W1K077"/>
<reference evidence="1 2" key="1">
    <citation type="submission" date="2018-06" db="EMBL/GenBank/DDBJ databases">
        <title>Draft sequence of Acidithiobacillus ferrooxidans CCM 4253.</title>
        <authorList>
            <person name="Moya-Beltran A."/>
            <person name="Castro M."/>
            <person name="Covarrubias P.C."/>
            <person name="Issotta F."/>
            <person name="Janiczek O."/>
            <person name="Mandl M."/>
            <person name="Kucera J."/>
            <person name="Quatrini R."/>
        </authorList>
    </citation>
    <scope>NUCLEOTIDE SEQUENCE [LARGE SCALE GENOMIC DNA]</scope>
    <source>
        <strain evidence="1 2">CCM 4253</strain>
    </source>
</reference>
<accession>A0A2W1K077</accession>